<dbReference type="Proteomes" id="UP000198897">
    <property type="component" value="Unassembled WGS sequence"/>
</dbReference>
<dbReference type="Gene3D" id="3.40.630.30">
    <property type="match status" value="1"/>
</dbReference>
<evidence type="ECO:0000313" key="4">
    <source>
        <dbReference type="EMBL" id="SFF57167.1"/>
    </source>
</evidence>
<dbReference type="InterPro" id="IPR000182">
    <property type="entry name" value="GNAT_dom"/>
</dbReference>
<evidence type="ECO:0000259" key="3">
    <source>
        <dbReference type="PROSITE" id="PS51186"/>
    </source>
</evidence>
<dbReference type="OrthoDB" id="5292888at2"/>
<dbReference type="GO" id="GO:0016747">
    <property type="term" value="F:acyltransferase activity, transferring groups other than amino-acyl groups"/>
    <property type="evidence" value="ECO:0007669"/>
    <property type="project" value="InterPro"/>
</dbReference>
<feature type="domain" description="N-acetyltransferase" evidence="3">
    <location>
        <begin position="1"/>
        <end position="166"/>
    </location>
</feature>
<name>A0A1I2JVR4_9BACI</name>
<keyword evidence="1 4" id="KW-0808">Transferase</keyword>
<evidence type="ECO:0000256" key="1">
    <source>
        <dbReference type="ARBA" id="ARBA00022679"/>
    </source>
</evidence>
<protein>
    <submittedName>
        <fullName evidence="4">L-amino acid N-acyltransferase YncA</fullName>
    </submittedName>
</protein>
<gene>
    <name evidence="4" type="ORF">SAMN05216353_10237</name>
</gene>
<organism evidence="4 5">
    <name type="scientific">Halobacillus alkaliphilus</name>
    <dbReference type="NCBI Taxonomy" id="396056"/>
    <lineage>
        <taxon>Bacteria</taxon>
        <taxon>Bacillati</taxon>
        <taxon>Bacillota</taxon>
        <taxon>Bacilli</taxon>
        <taxon>Bacillales</taxon>
        <taxon>Bacillaceae</taxon>
        <taxon>Halobacillus</taxon>
    </lineage>
</organism>
<reference evidence="5" key="1">
    <citation type="submission" date="2016-10" db="EMBL/GenBank/DDBJ databases">
        <authorList>
            <person name="Varghese N."/>
            <person name="Submissions S."/>
        </authorList>
    </citation>
    <scope>NUCLEOTIDE SEQUENCE [LARGE SCALE GENOMIC DNA]</scope>
    <source>
        <strain evidence="5">FP5</strain>
    </source>
</reference>
<keyword evidence="5" id="KW-1185">Reference proteome</keyword>
<evidence type="ECO:0000313" key="5">
    <source>
        <dbReference type="Proteomes" id="UP000198897"/>
    </source>
</evidence>
<dbReference type="InterPro" id="IPR013653">
    <property type="entry name" value="GCN5-like_dom"/>
</dbReference>
<evidence type="ECO:0000256" key="2">
    <source>
        <dbReference type="ARBA" id="ARBA00023315"/>
    </source>
</evidence>
<proteinExistence type="predicted"/>
<dbReference type="CDD" id="cd04301">
    <property type="entry name" value="NAT_SF"/>
    <property type="match status" value="1"/>
</dbReference>
<dbReference type="SUPFAM" id="SSF55729">
    <property type="entry name" value="Acyl-CoA N-acyltransferases (Nat)"/>
    <property type="match status" value="1"/>
</dbReference>
<dbReference type="InterPro" id="IPR050832">
    <property type="entry name" value="Bact_Acetyltransf"/>
</dbReference>
<accession>A0A1I2JVR4</accession>
<sequence>MKIRRATITDAEGVARVQVDSWRSTYEHIVPEEYLTSMTYENRAQKWKKMITKQLVYVAENREGNIIGFSNGGQERSRNYPDYEGELYAIYVLKEHQRSGVGKRLLEPIIHELNKMNIHSMLVFVLADNNSRFFYERLGAEKIDTTEIEVSGKTLDEVVYGWKDIRDLLTYITKY</sequence>
<dbReference type="InterPro" id="IPR016181">
    <property type="entry name" value="Acyl_CoA_acyltransferase"/>
</dbReference>
<dbReference type="EMBL" id="FOOG01000002">
    <property type="protein sequence ID" value="SFF57167.1"/>
    <property type="molecule type" value="Genomic_DNA"/>
</dbReference>
<keyword evidence="2 4" id="KW-0012">Acyltransferase</keyword>
<dbReference type="PANTHER" id="PTHR43877">
    <property type="entry name" value="AMINOALKYLPHOSPHONATE N-ACETYLTRANSFERASE-RELATED-RELATED"/>
    <property type="match status" value="1"/>
</dbReference>
<dbReference type="Pfam" id="PF08445">
    <property type="entry name" value="FR47"/>
    <property type="match status" value="1"/>
</dbReference>
<dbReference type="AlphaFoldDB" id="A0A1I2JVR4"/>
<dbReference type="PROSITE" id="PS51186">
    <property type="entry name" value="GNAT"/>
    <property type="match status" value="1"/>
</dbReference>
<dbReference type="RefSeq" id="WP_089749506.1">
    <property type="nucleotide sequence ID" value="NZ_FOOG01000002.1"/>
</dbReference>
<dbReference type="PANTHER" id="PTHR43877:SF1">
    <property type="entry name" value="ACETYLTRANSFERASE"/>
    <property type="match status" value="1"/>
</dbReference>